<protein>
    <submittedName>
        <fullName evidence="1">Uncharacterized protein</fullName>
    </submittedName>
</protein>
<evidence type="ECO:0000313" key="2">
    <source>
        <dbReference type="Proteomes" id="UP000190989"/>
    </source>
</evidence>
<sequence length="62" mass="7288">MLLRQIERFLRQTDMPCTKFGRLAAQDPRFVADLRNGRIPRAATAARVEEFMQNYQETNHAH</sequence>
<proteinExistence type="predicted"/>
<accession>A0A1U6H134</accession>
<dbReference type="Proteomes" id="UP000190989">
    <property type="component" value="Unassembled WGS sequence"/>
</dbReference>
<organism evidence="1 2">
    <name type="scientific">Novosphingobium mathurense</name>
    <dbReference type="NCBI Taxonomy" id="428990"/>
    <lineage>
        <taxon>Bacteria</taxon>
        <taxon>Pseudomonadati</taxon>
        <taxon>Pseudomonadota</taxon>
        <taxon>Alphaproteobacteria</taxon>
        <taxon>Sphingomonadales</taxon>
        <taxon>Sphingomonadaceae</taxon>
        <taxon>Novosphingobium</taxon>
    </lineage>
</organism>
<gene>
    <name evidence="1" type="ORF">SAMN06295987_101991</name>
</gene>
<dbReference type="EMBL" id="FVZE01000001">
    <property type="protein sequence ID" value="SLJ89390.1"/>
    <property type="molecule type" value="Genomic_DNA"/>
</dbReference>
<reference evidence="2" key="1">
    <citation type="submission" date="2017-02" db="EMBL/GenBank/DDBJ databases">
        <authorList>
            <person name="Varghese N."/>
            <person name="Submissions S."/>
        </authorList>
    </citation>
    <scope>NUCLEOTIDE SEQUENCE [LARGE SCALE GENOMIC DNA]</scope>
    <source>
        <strain evidence="2">SM117</strain>
    </source>
</reference>
<dbReference type="RefSeq" id="WP_079729617.1">
    <property type="nucleotide sequence ID" value="NZ_FVZE01000001.1"/>
</dbReference>
<dbReference type="STRING" id="428990.SAMN06295987_101991"/>
<evidence type="ECO:0000313" key="1">
    <source>
        <dbReference type="EMBL" id="SLJ89390.1"/>
    </source>
</evidence>
<keyword evidence="2" id="KW-1185">Reference proteome</keyword>
<dbReference type="AlphaFoldDB" id="A0A1U6H134"/>
<name>A0A1U6H134_9SPHN</name>